<gene>
    <name evidence="1" type="ORF">D9O36_18765</name>
</gene>
<accession>A0A7X2ZWX1</accession>
<dbReference type="OrthoDB" id="1121857at2"/>
<protein>
    <submittedName>
        <fullName evidence="1">Uncharacterized protein</fullName>
    </submittedName>
</protein>
<dbReference type="EMBL" id="RCNR01000056">
    <property type="protein sequence ID" value="MUH37900.1"/>
    <property type="molecule type" value="Genomic_DNA"/>
</dbReference>
<comment type="caution">
    <text evidence="1">The sequence shown here is derived from an EMBL/GenBank/DDBJ whole genome shotgun (WGS) entry which is preliminary data.</text>
</comment>
<keyword evidence="2" id="KW-1185">Reference proteome</keyword>
<evidence type="ECO:0000313" key="2">
    <source>
        <dbReference type="Proteomes" id="UP000540519"/>
    </source>
</evidence>
<evidence type="ECO:0000313" key="1">
    <source>
        <dbReference type="EMBL" id="MUH37900.1"/>
    </source>
</evidence>
<dbReference type="AlphaFoldDB" id="A0A7X2ZWX1"/>
<proteinExistence type="predicted"/>
<organism evidence="1 2">
    <name type="scientific">Zobellia amurskyensis</name>
    <dbReference type="NCBI Taxonomy" id="248905"/>
    <lineage>
        <taxon>Bacteria</taxon>
        <taxon>Pseudomonadati</taxon>
        <taxon>Bacteroidota</taxon>
        <taxon>Flavobacteriia</taxon>
        <taxon>Flavobacteriales</taxon>
        <taxon>Flavobacteriaceae</taxon>
        <taxon>Zobellia</taxon>
    </lineage>
</organism>
<reference evidence="1 2" key="1">
    <citation type="journal article" date="2019" name="Mar. Drugs">
        <title>Comparative Genomics and CAZyme Genome Repertoires of Marine Zobellia amurskyensis KMM 3526(T) and Zobellia laminariae KMM 3676(T).</title>
        <authorList>
            <person name="Chernysheva N."/>
            <person name="Bystritskaya E."/>
            <person name="Stenkova A."/>
            <person name="Golovkin I."/>
            <person name="Nedashkovskaya O."/>
            <person name="Isaeva M."/>
        </authorList>
    </citation>
    <scope>NUCLEOTIDE SEQUENCE [LARGE SCALE GENOMIC DNA]</scope>
    <source>
        <strain evidence="1 2">KMM 3526</strain>
    </source>
</reference>
<sequence length="89" mass="9916">MASVKELKKDINNVLGDIIEAVYIVEAANANQESKEGAKVIDEAIETFDVLIQKVNQRGVDNRKKHLNEVRQELETKATALVEKVNKLG</sequence>
<dbReference type="Proteomes" id="UP000540519">
    <property type="component" value="Unassembled WGS sequence"/>
</dbReference>
<dbReference type="RefSeq" id="WP_038234821.1">
    <property type="nucleotide sequence ID" value="NZ_RCNR01000056.1"/>
</dbReference>
<name>A0A7X2ZWX1_9FLAO</name>